<evidence type="ECO:0000313" key="2">
    <source>
        <dbReference type="EMBL" id="MAA20085.1"/>
    </source>
</evidence>
<organism evidence="2">
    <name type="scientific">Rhipicephalus zambeziensis</name>
    <dbReference type="NCBI Taxonomy" id="60191"/>
    <lineage>
        <taxon>Eukaryota</taxon>
        <taxon>Metazoa</taxon>
        <taxon>Ecdysozoa</taxon>
        <taxon>Arthropoda</taxon>
        <taxon>Chelicerata</taxon>
        <taxon>Arachnida</taxon>
        <taxon>Acari</taxon>
        <taxon>Parasitiformes</taxon>
        <taxon>Ixodida</taxon>
        <taxon>Ixodoidea</taxon>
        <taxon>Ixodidae</taxon>
        <taxon>Rhipicephalinae</taxon>
        <taxon>Rhipicephalus</taxon>
        <taxon>Rhipicephalus</taxon>
    </lineage>
</organism>
<reference evidence="2" key="1">
    <citation type="journal article" date="2017" name="Parasit. Vectors">
        <title>Sialotranscriptomics of Rhipicephalus zambeziensis reveals intricate expression profiles of secretory proteins and suggests tight temporal transcriptional regulation during blood-feeding.</title>
        <authorList>
            <person name="de Castro M.H."/>
            <person name="de Klerk D."/>
            <person name="Pienaar R."/>
            <person name="Rees D.J.G."/>
            <person name="Mans B.J."/>
        </authorList>
    </citation>
    <scope>NUCLEOTIDE SEQUENCE</scope>
    <source>
        <tissue evidence="2">Salivary glands</tissue>
    </source>
</reference>
<dbReference type="Pfam" id="PF21788">
    <property type="entry name" value="TNP-like_GBD"/>
    <property type="match status" value="1"/>
</dbReference>
<dbReference type="InterPro" id="IPR048366">
    <property type="entry name" value="TNP-like_GBD"/>
</dbReference>
<dbReference type="AlphaFoldDB" id="A0A224YT25"/>
<evidence type="ECO:0000259" key="1">
    <source>
        <dbReference type="Pfam" id="PF21788"/>
    </source>
</evidence>
<feature type="domain" description="Transposable element P transposase-like GTP-binding insertion" evidence="1">
    <location>
        <begin position="12"/>
        <end position="67"/>
    </location>
</feature>
<protein>
    <recommendedName>
        <fullName evidence="1">Transposable element P transposase-like GTP-binding insertion domain-containing protein</fullName>
    </recommendedName>
</protein>
<sequence>MSIRIHFRSSVSSSQFSESTASGMEFYARRDECKKLHMSAATVQFTRRMNDLYDCLNTKRPQQVQYNEAEHITTLKENIKWLDRWYEYIQTLPKQRQICFLSKPTSEALRLTLHSVVALIEYLLKSGFQYVLVGNFGQDPLERFFGITRHVAGDGGQPTVQQFLFIYRMLSVNNIVQPPKRASVDCEGPNLLLKLQDISAKKAPTTNQADILAVLFDEILLEPADEDSLATFQPLTTKQSILDYLGGYVVKKFSTMTCTACLKMLKTSSRQPSDFTATKSKVTCRSLQLAC</sequence>
<dbReference type="PANTHER" id="PTHR47577:SF2">
    <property type="entry name" value="THAP DOMAIN CONTAINING 9"/>
    <property type="match status" value="1"/>
</dbReference>
<dbReference type="PANTHER" id="PTHR47577">
    <property type="entry name" value="THAP DOMAIN-CONTAINING PROTEIN 6"/>
    <property type="match status" value="1"/>
</dbReference>
<name>A0A224YT25_9ACAR</name>
<dbReference type="EMBL" id="GFPF01008939">
    <property type="protein sequence ID" value="MAA20085.1"/>
    <property type="molecule type" value="Transcribed_RNA"/>
</dbReference>
<accession>A0A224YT25</accession>
<proteinExistence type="predicted"/>